<sequence>MTIRFRAALACLGLAAALPAIAGGASYRLDADLHHQGHALGSATVVLEAGAPGRLQVDGDDGYALTLVVQPEGEIIRVEGTLSRPGRDDLASEPFAMLLRPGAPARMTTGTFDIGLTVEPAP</sequence>
<keyword evidence="3" id="KW-1185">Reference proteome</keyword>
<keyword evidence="1" id="KW-0732">Signal</keyword>
<comment type="caution">
    <text evidence="2">The sequence shown here is derived from an EMBL/GenBank/DDBJ whole genome shotgun (WGS) entry which is preliminary data.</text>
</comment>
<dbReference type="RefSeq" id="WP_310236727.1">
    <property type="nucleotide sequence ID" value="NZ_JAVDWO010000011.1"/>
</dbReference>
<evidence type="ECO:0000256" key="1">
    <source>
        <dbReference type="SAM" id="SignalP"/>
    </source>
</evidence>
<feature type="chain" id="PRO_5047297373" evidence="1">
    <location>
        <begin position="23"/>
        <end position="122"/>
    </location>
</feature>
<dbReference type="EMBL" id="JAVDWO010000011">
    <property type="protein sequence ID" value="MDR7193995.1"/>
    <property type="molecule type" value="Genomic_DNA"/>
</dbReference>
<accession>A0ABU1XYY1</accession>
<proteinExistence type="predicted"/>
<protein>
    <submittedName>
        <fullName evidence="2">Uncharacterized protein</fullName>
    </submittedName>
</protein>
<organism evidence="2 3">
    <name type="scientific">Luteimonas terrae</name>
    <dbReference type="NCBI Taxonomy" id="1530191"/>
    <lineage>
        <taxon>Bacteria</taxon>
        <taxon>Pseudomonadati</taxon>
        <taxon>Pseudomonadota</taxon>
        <taxon>Gammaproteobacteria</taxon>
        <taxon>Lysobacterales</taxon>
        <taxon>Lysobacteraceae</taxon>
        <taxon>Luteimonas</taxon>
    </lineage>
</organism>
<reference evidence="2 3" key="1">
    <citation type="submission" date="2023-07" db="EMBL/GenBank/DDBJ databases">
        <title>Sorghum-associated microbial communities from plants grown in Nebraska, USA.</title>
        <authorList>
            <person name="Schachtman D."/>
        </authorList>
    </citation>
    <scope>NUCLEOTIDE SEQUENCE [LARGE SCALE GENOMIC DNA]</scope>
    <source>
        <strain evidence="2 3">4099</strain>
    </source>
</reference>
<evidence type="ECO:0000313" key="3">
    <source>
        <dbReference type="Proteomes" id="UP001256588"/>
    </source>
</evidence>
<name>A0ABU1XYY1_9GAMM</name>
<evidence type="ECO:0000313" key="2">
    <source>
        <dbReference type="EMBL" id="MDR7193995.1"/>
    </source>
</evidence>
<feature type="signal peptide" evidence="1">
    <location>
        <begin position="1"/>
        <end position="22"/>
    </location>
</feature>
<dbReference type="Proteomes" id="UP001256588">
    <property type="component" value="Unassembled WGS sequence"/>
</dbReference>
<gene>
    <name evidence="2" type="ORF">J2W68_002736</name>
</gene>